<protein>
    <submittedName>
        <fullName evidence="1">Uncharacterized protein</fullName>
    </submittedName>
</protein>
<organism evidence="1 2">
    <name type="scientific">Lecanicillium saksenae</name>
    <dbReference type="NCBI Taxonomy" id="468837"/>
    <lineage>
        <taxon>Eukaryota</taxon>
        <taxon>Fungi</taxon>
        <taxon>Dikarya</taxon>
        <taxon>Ascomycota</taxon>
        <taxon>Pezizomycotina</taxon>
        <taxon>Sordariomycetes</taxon>
        <taxon>Hypocreomycetidae</taxon>
        <taxon>Hypocreales</taxon>
        <taxon>Cordycipitaceae</taxon>
        <taxon>Lecanicillium</taxon>
    </lineage>
</organism>
<evidence type="ECO:0000313" key="1">
    <source>
        <dbReference type="EMBL" id="KAJ3495419.1"/>
    </source>
</evidence>
<gene>
    <name evidence="1" type="ORF">NLG97_g3410</name>
</gene>
<sequence length="102" mass="10987">MAPTGYAFLWQCDASVPYKPDERLINVTALVKTAEVSRARLSYFLKQTPEITKAILGGGGSIVHGTYVSYEAAEDVCAHFGLNPTPVRDLAANNATNNTVLD</sequence>
<accession>A0ACC1QZK9</accession>
<keyword evidence="2" id="KW-1185">Reference proteome</keyword>
<dbReference type="EMBL" id="JANAKD010000282">
    <property type="protein sequence ID" value="KAJ3495419.1"/>
    <property type="molecule type" value="Genomic_DNA"/>
</dbReference>
<reference evidence="1" key="1">
    <citation type="submission" date="2022-07" db="EMBL/GenBank/DDBJ databases">
        <title>Genome Sequence of Lecanicillium saksenae.</title>
        <authorList>
            <person name="Buettner E."/>
        </authorList>
    </citation>
    <scope>NUCLEOTIDE SEQUENCE</scope>
    <source>
        <strain evidence="1">VT-O1</strain>
    </source>
</reference>
<dbReference type="Proteomes" id="UP001148737">
    <property type="component" value="Unassembled WGS sequence"/>
</dbReference>
<comment type="caution">
    <text evidence="1">The sequence shown here is derived from an EMBL/GenBank/DDBJ whole genome shotgun (WGS) entry which is preliminary data.</text>
</comment>
<evidence type="ECO:0000313" key="2">
    <source>
        <dbReference type="Proteomes" id="UP001148737"/>
    </source>
</evidence>
<proteinExistence type="predicted"/>
<name>A0ACC1QZK9_9HYPO</name>